<dbReference type="FunFam" id="3.40.50.300:FF:000439">
    <property type="entry name" value="ATP-dependent RNA helicase HrpA"/>
    <property type="match status" value="1"/>
</dbReference>
<sequence length="1472" mass="163485">MSSEPVPSSTSAQPSSHDRPRRPRRRSGTRGDHRQRGGTSGTPQDTATQQDTVIHQDQTPSDLAAAQAAPGTEGAARGVPAREQQRRRTSTQRRRGPRGRRAAVTAPGPDQPGRRGPDRDGPEQAGSAPDRKTDAGRPRRRAAGDGRDSAEPPLPPLDDAELTALRERLVALGPAEAERLRGRLDRARDGRAQRRVADAVAKAEHRVERRRAALPRISYPATLPVSARREEIADAIRDNQVVIVAGETGSGKTTQLPKICLELGRGVHGMIGHTQPRRLAARTVATRIAEELGVELGGAVGWKVRFTDAVGDSTMVKLMTDGILLAELAGDKDLLAYDTLIIDEAHERSLNIDFILGYLTRLLPRRPDLKVVITSATIDPERFARHFGAATDGGDPTPAPIVEVSGRTFPVEVRYRPVVDPDDPDADPDRQLDDAIGDAVVELQREGPGDVLVFLPGEREIREATEALERRNLRNTEILPLYARLSTAEQQRVWAPHAGNRVVLATNVAETSLTVPGVRYVVDTGTARISRYSRRLKVQRLPIEKISQASANQRSGRCGRTSDGIAIRLYAEDDFDARPEFTDPEILRTNLASVVLQMIALDLGEISEFPFVEPPDRRAVADGLDLLHELGALRPDRRSLTAVGQSLARLPVDPRLGRMLVEAHRNGCLREVLVIAAALSVQDPRERPTEQRQAADDKHRRFGEDGSDFLAYLRLWDHLNARRDELSGSRFRRELREDFLHYLRVREWWDLHGQLRQAARSSGMDLNDHDPEWPRHADRIHQSVLAGLLSQIGMQDPLTEKGTGKGAGKERKGPKDYLGARGAKFAIWPGSGLARKPPRWVMAAELVETTRLWARTVAPVQPDWIEPLAEHLVKKTYSEPRWSRTRGSAVATERVTLHGLPLVADRTVAYGRIDAEVSRDLFLRHALVEGDWETRHPFFHANRELLEDVEELEHRARRRDLVVDEDTLFAFYDERVPADVVSGKHFDRWWKQAAKRDPELLTYTEEMLATEAAKQVDRAHYPDHVEAGGLTLPLSYAFEPGHHEDGVTVDVPVAALNQVDPTPFTWQVPGLREELVTALIRTLPRNLRRNFSPAPDHAKAVLARLRGDTGRRPLLDVLEDELGRMRNVEIRREDWELERLPEHLTVTFRVLDESGAELARDTDLDRLRRALAPKVREELAAAGSDVEATGLTSWTIGELPRELPIRRGAHTVTGYPGLRDRGTSADVRVYATAPERDPAHHRGARRLLLLNTTHPGKQVQRGLDNRARLALSRNPHGSLDALLDDCTTAAADHLMARGGGDPFDGAQYARLAELLRMRLPSTTLQVLDAVRGVLEVWHRVGAALADLRGPATRDGVADVTAVVGRLTAPGFVTAAGATRLGDVKRYLQGCELRLEKLRADPTRDARWTAEIAPVEAEYRGLLAALPEHTPPSAALREIGWMVEELRISLYAHPMKTRHPVSVQRIERAIDAL</sequence>
<comment type="caution">
    <text evidence="11">The sequence shown here is derived from an EMBL/GenBank/DDBJ whole genome shotgun (WGS) entry which is preliminary data.</text>
</comment>
<dbReference type="PANTHER" id="PTHR18934:SF99">
    <property type="entry name" value="ATP-DEPENDENT RNA HELICASE DHX37-RELATED"/>
    <property type="match status" value="1"/>
</dbReference>
<dbReference type="InterPro" id="IPR003593">
    <property type="entry name" value="AAA+_ATPase"/>
</dbReference>
<comment type="similarity">
    <text evidence="1">Belongs to the DEAD box helicase family. DEAH subfamily.</text>
</comment>
<dbReference type="InterPro" id="IPR014001">
    <property type="entry name" value="Helicase_ATP-bd"/>
</dbReference>
<keyword evidence="5 11" id="KW-0347">Helicase</keyword>
<evidence type="ECO:0000256" key="3">
    <source>
        <dbReference type="ARBA" id="ARBA00022741"/>
    </source>
</evidence>
<evidence type="ECO:0000256" key="8">
    <source>
        <dbReference type="SAM" id="MobiDB-lite"/>
    </source>
</evidence>
<dbReference type="Pfam" id="PF07717">
    <property type="entry name" value="OB_NTP_bind"/>
    <property type="match status" value="1"/>
</dbReference>
<protein>
    <recommendedName>
        <fullName evidence="2">RNA helicase</fullName>
        <ecNumber evidence="2">3.6.4.13</ecNumber>
    </recommendedName>
</protein>
<evidence type="ECO:0000256" key="1">
    <source>
        <dbReference type="ARBA" id="ARBA00008792"/>
    </source>
</evidence>
<evidence type="ECO:0000256" key="2">
    <source>
        <dbReference type="ARBA" id="ARBA00012552"/>
    </source>
</evidence>
<dbReference type="InterPro" id="IPR024590">
    <property type="entry name" value="HrpA_C"/>
</dbReference>
<evidence type="ECO:0000256" key="4">
    <source>
        <dbReference type="ARBA" id="ARBA00022801"/>
    </source>
</evidence>
<dbReference type="Pfam" id="PF00271">
    <property type="entry name" value="Helicase_C"/>
    <property type="match status" value="1"/>
</dbReference>
<keyword evidence="12" id="KW-1185">Reference proteome</keyword>
<comment type="catalytic activity">
    <reaction evidence="7">
        <text>ATP + H2O = ADP + phosphate + H(+)</text>
        <dbReference type="Rhea" id="RHEA:13065"/>
        <dbReference type="ChEBI" id="CHEBI:15377"/>
        <dbReference type="ChEBI" id="CHEBI:15378"/>
        <dbReference type="ChEBI" id="CHEBI:30616"/>
        <dbReference type="ChEBI" id="CHEBI:43474"/>
        <dbReference type="ChEBI" id="CHEBI:456216"/>
        <dbReference type="EC" id="3.6.4.13"/>
    </reaction>
</comment>
<dbReference type="RefSeq" id="WP_179761230.1">
    <property type="nucleotide sequence ID" value="NZ_BAAAJZ010000001.1"/>
</dbReference>
<dbReference type="InterPro" id="IPR007502">
    <property type="entry name" value="Helicase-assoc_dom"/>
</dbReference>
<dbReference type="InterPro" id="IPR011709">
    <property type="entry name" value="DEAD-box_helicase_OB_fold"/>
</dbReference>
<dbReference type="GO" id="GO:0016787">
    <property type="term" value="F:hydrolase activity"/>
    <property type="evidence" value="ECO:0007669"/>
    <property type="project" value="UniProtKB-KW"/>
</dbReference>
<feature type="compositionally biased region" description="Basic and acidic residues" evidence="8">
    <location>
        <begin position="112"/>
        <end position="122"/>
    </location>
</feature>
<dbReference type="Gene3D" id="1.20.120.1080">
    <property type="match status" value="1"/>
</dbReference>
<feature type="compositionally biased region" description="Basic residues" evidence="8">
    <location>
        <begin position="85"/>
        <end position="101"/>
    </location>
</feature>
<dbReference type="PROSITE" id="PS51192">
    <property type="entry name" value="HELICASE_ATP_BIND_1"/>
    <property type="match status" value="1"/>
</dbReference>
<evidence type="ECO:0000259" key="10">
    <source>
        <dbReference type="PROSITE" id="PS51194"/>
    </source>
</evidence>
<gene>
    <name evidence="11" type="ORF">HDA37_002598</name>
</gene>
<evidence type="ECO:0000313" key="11">
    <source>
        <dbReference type="EMBL" id="NYG02313.1"/>
    </source>
</evidence>
<reference evidence="11 12" key="1">
    <citation type="submission" date="2020-07" db="EMBL/GenBank/DDBJ databases">
        <title>Sequencing the genomes of 1000 actinobacteria strains.</title>
        <authorList>
            <person name="Klenk H.-P."/>
        </authorList>
    </citation>
    <scope>NUCLEOTIDE SEQUENCE [LARGE SCALE GENOMIC DNA]</scope>
    <source>
        <strain evidence="11 12">DSM 44749</strain>
    </source>
</reference>
<feature type="domain" description="Helicase C-terminal" evidence="10">
    <location>
        <begin position="435"/>
        <end position="602"/>
    </location>
</feature>
<feature type="compositionally biased region" description="Basic and acidic residues" evidence="8">
    <location>
        <begin position="798"/>
        <end position="815"/>
    </location>
</feature>
<evidence type="ECO:0000259" key="9">
    <source>
        <dbReference type="PROSITE" id="PS51192"/>
    </source>
</evidence>
<dbReference type="PROSITE" id="PS51194">
    <property type="entry name" value="HELICASE_CTER"/>
    <property type="match status" value="1"/>
</dbReference>
<dbReference type="CDD" id="cd17989">
    <property type="entry name" value="DEXHc_HrpA"/>
    <property type="match status" value="1"/>
</dbReference>
<evidence type="ECO:0000256" key="6">
    <source>
        <dbReference type="ARBA" id="ARBA00022840"/>
    </source>
</evidence>
<keyword evidence="3" id="KW-0547">Nucleotide-binding</keyword>
<dbReference type="GeneID" id="98052355"/>
<dbReference type="GO" id="GO:0005524">
    <property type="term" value="F:ATP binding"/>
    <property type="evidence" value="ECO:0007669"/>
    <property type="project" value="UniProtKB-KW"/>
</dbReference>
<dbReference type="Pfam" id="PF21010">
    <property type="entry name" value="HA2_C"/>
    <property type="match status" value="1"/>
</dbReference>
<dbReference type="SMART" id="SM00382">
    <property type="entry name" value="AAA"/>
    <property type="match status" value="1"/>
</dbReference>
<feature type="region of interest" description="Disordered" evidence="8">
    <location>
        <begin position="796"/>
        <end position="816"/>
    </location>
</feature>
<dbReference type="Gene3D" id="3.40.50.300">
    <property type="entry name" value="P-loop containing nucleotide triphosphate hydrolases"/>
    <property type="match status" value="2"/>
</dbReference>
<name>A0A852VZU6_PSEA5</name>
<feature type="compositionally biased region" description="Polar residues" evidence="8">
    <location>
        <begin position="1"/>
        <end position="12"/>
    </location>
</feature>
<accession>A0A852VZU6</accession>
<dbReference type="PANTHER" id="PTHR18934">
    <property type="entry name" value="ATP-DEPENDENT RNA HELICASE"/>
    <property type="match status" value="1"/>
</dbReference>
<dbReference type="FunFam" id="1.20.120.1080:FF:000005">
    <property type="entry name" value="ATP-dependent helicase HrpA"/>
    <property type="match status" value="1"/>
</dbReference>
<dbReference type="EMBL" id="JACCCZ010000001">
    <property type="protein sequence ID" value="NYG02313.1"/>
    <property type="molecule type" value="Genomic_DNA"/>
</dbReference>
<dbReference type="GO" id="GO:0003724">
    <property type="term" value="F:RNA helicase activity"/>
    <property type="evidence" value="ECO:0007669"/>
    <property type="project" value="UniProtKB-EC"/>
</dbReference>
<dbReference type="SUPFAM" id="SSF52540">
    <property type="entry name" value="P-loop containing nucleoside triphosphate hydrolases"/>
    <property type="match status" value="1"/>
</dbReference>
<feature type="region of interest" description="Disordered" evidence="8">
    <location>
        <begin position="1"/>
        <end position="158"/>
    </location>
</feature>
<dbReference type="Proteomes" id="UP000549695">
    <property type="component" value="Unassembled WGS sequence"/>
</dbReference>
<feature type="compositionally biased region" description="Basic residues" evidence="8">
    <location>
        <begin position="19"/>
        <end position="28"/>
    </location>
</feature>
<feature type="compositionally biased region" description="Basic and acidic residues" evidence="8">
    <location>
        <begin position="129"/>
        <end position="150"/>
    </location>
</feature>
<dbReference type="Pfam" id="PF11898">
    <property type="entry name" value="DUF3418"/>
    <property type="match status" value="1"/>
</dbReference>
<dbReference type="NCBIfam" id="NF008348">
    <property type="entry name" value="PRK11131.1"/>
    <property type="match status" value="1"/>
</dbReference>
<dbReference type="GO" id="GO:0003723">
    <property type="term" value="F:RNA binding"/>
    <property type="evidence" value="ECO:0007669"/>
    <property type="project" value="TreeGrafter"/>
</dbReference>
<dbReference type="EC" id="3.6.4.13" evidence="2"/>
<dbReference type="SMART" id="SM00487">
    <property type="entry name" value="DEXDc"/>
    <property type="match status" value="1"/>
</dbReference>
<keyword evidence="6" id="KW-0067">ATP-binding</keyword>
<dbReference type="SMART" id="SM00847">
    <property type="entry name" value="HA2"/>
    <property type="match status" value="1"/>
</dbReference>
<dbReference type="InterPro" id="IPR027417">
    <property type="entry name" value="P-loop_NTPase"/>
</dbReference>
<dbReference type="FunFam" id="3.40.50.300:FF:000575">
    <property type="entry name" value="ATP-dependent helicase hrpA"/>
    <property type="match status" value="1"/>
</dbReference>
<dbReference type="InterPro" id="IPR001650">
    <property type="entry name" value="Helicase_C-like"/>
</dbReference>
<keyword evidence="4 11" id="KW-0378">Hydrolase</keyword>
<evidence type="ECO:0000313" key="12">
    <source>
        <dbReference type="Proteomes" id="UP000549695"/>
    </source>
</evidence>
<evidence type="ECO:0000256" key="5">
    <source>
        <dbReference type="ARBA" id="ARBA00022806"/>
    </source>
</evidence>
<evidence type="ECO:0000256" key="7">
    <source>
        <dbReference type="ARBA" id="ARBA00047984"/>
    </source>
</evidence>
<dbReference type="CDD" id="cd18791">
    <property type="entry name" value="SF2_C_RHA"/>
    <property type="match status" value="1"/>
</dbReference>
<feature type="compositionally biased region" description="Low complexity" evidence="8">
    <location>
        <begin position="64"/>
        <end position="76"/>
    </location>
</feature>
<proteinExistence type="inferred from homology"/>
<feature type="compositionally biased region" description="Polar residues" evidence="8">
    <location>
        <begin position="41"/>
        <end position="61"/>
    </location>
</feature>
<dbReference type="NCBIfam" id="TIGR01967">
    <property type="entry name" value="DEAH_box_HrpA"/>
    <property type="match status" value="1"/>
</dbReference>
<organism evidence="11 12">
    <name type="scientific">Pseudonocardia alni</name>
    <name type="common">Amycolata alni</name>
    <dbReference type="NCBI Taxonomy" id="33907"/>
    <lineage>
        <taxon>Bacteria</taxon>
        <taxon>Bacillati</taxon>
        <taxon>Actinomycetota</taxon>
        <taxon>Actinomycetes</taxon>
        <taxon>Pseudonocardiales</taxon>
        <taxon>Pseudonocardiaceae</taxon>
        <taxon>Pseudonocardia</taxon>
    </lineage>
</organism>
<dbReference type="InterPro" id="IPR010222">
    <property type="entry name" value="RNA_helicase_HrpA"/>
</dbReference>
<feature type="domain" description="Helicase ATP-binding" evidence="9">
    <location>
        <begin position="233"/>
        <end position="396"/>
    </location>
</feature>
<dbReference type="SMART" id="SM00490">
    <property type="entry name" value="HELICc"/>
    <property type="match status" value="1"/>
</dbReference>